<evidence type="ECO:0000313" key="2">
    <source>
        <dbReference type="EMBL" id="EIT86260.1"/>
    </source>
</evidence>
<keyword evidence="1" id="KW-0732">Signal</keyword>
<accession>I8UH79</accession>
<proteinExistence type="predicted"/>
<evidence type="ECO:0000313" key="3">
    <source>
        <dbReference type="Proteomes" id="UP000004080"/>
    </source>
</evidence>
<feature type="signal peptide" evidence="1">
    <location>
        <begin position="1"/>
        <end position="25"/>
    </location>
</feature>
<evidence type="ECO:0000256" key="1">
    <source>
        <dbReference type="SAM" id="SignalP"/>
    </source>
</evidence>
<gene>
    <name evidence="2" type="ORF">A374_06661</name>
</gene>
<reference evidence="2 3" key="1">
    <citation type="journal article" date="2012" name="J. Bacteriol.">
        <title>Genome of Bacillus macauensis ZFHKF-1, a Long-Chain-Forming Bacterium.</title>
        <authorList>
            <person name="Cai L."/>
            <person name="Zhang T."/>
        </authorList>
    </citation>
    <scope>NUCLEOTIDE SEQUENCE [LARGE SCALE GENOMIC DNA]</scope>
    <source>
        <strain evidence="2 3">ZFHKF-1</strain>
    </source>
</reference>
<keyword evidence="3" id="KW-1185">Reference proteome</keyword>
<sequence>MKKRLLFKVFTAVLLVGSFVLPSHAIVTHAATPSYIEVNNNVGMADTVVFKGAEAHDLVKVYSSDGSKLLGSATAMRAGNVTVKLKEPLKEATVKVTLTKVNKLESVAVVADVPSEKVTPKPEEGLFSVNNNVGKADTVSAQNVAAKDVVRIFNASNKLLGTAIAPRSGILVIPLKEQVLKDDKLQVKVTHYNSVESAAITITVGEEQKSIAILEENLSVQNNVGKPDTVTVEHVKAKALVKIYAGVKTIGSARAQRNGKLIVSLKESLAEGQVLGVSVTEDNSVESSVVTIKAGAERNSSPLIAGTISVQNNVGSPDTVTVKGVAVNDIIKVYDEKGILIGKAQALKNGDLLISLKIQLTARMVVRVTLTNVNSKEGDKVLAPEAPAEVISTALDAKVITVFNNVRMPDTVVVEGVQKRDLIRVYDAKNNLIGTTSVQQAGKITVSLKVPLKDTEKIYITITHLNMHESPKVEMSVRSEERTTLPV</sequence>
<organism evidence="2 3">
    <name type="scientific">Fictibacillus macauensis ZFHKF-1</name>
    <dbReference type="NCBI Taxonomy" id="1196324"/>
    <lineage>
        <taxon>Bacteria</taxon>
        <taxon>Bacillati</taxon>
        <taxon>Bacillota</taxon>
        <taxon>Bacilli</taxon>
        <taxon>Bacillales</taxon>
        <taxon>Fictibacillaceae</taxon>
        <taxon>Fictibacillus</taxon>
    </lineage>
</organism>
<dbReference type="OrthoDB" id="1489161at2"/>
<dbReference type="AlphaFoldDB" id="I8UH79"/>
<dbReference type="STRING" id="1196324.A374_06661"/>
<dbReference type="eggNOG" id="ENOG502ZUA5">
    <property type="taxonomic scope" value="Bacteria"/>
</dbReference>
<comment type="caution">
    <text evidence="2">The sequence shown here is derived from an EMBL/GenBank/DDBJ whole genome shotgun (WGS) entry which is preliminary data.</text>
</comment>
<dbReference type="RefSeq" id="WP_007201429.1">
    <property type="nucleotide sequence ID" value="NZ_AKKV01000022.1"/>
</dbReference>
<dbReference type="PATRIC" id="fig|1196324.3.peg.1358"/>
<dbReference type="EMBL" id="AKKV01000022">
    <property type="protein sequence ID" value="EIT86260.1"/>
    <property type="molecule type" value="Genomic_DNA"/>
</dbReference>
<dbReference type="Proteomes" id="UP000004080">
    <property type="component" value="Unassembled WGS sequence"/>
</dbReference>
<name>I8UH79_9BACL</name>
<feature type="chain" id="PRO_5038944370" evidence="1">
    <location>
        <begin position="26"/>
        <end position="487"/>
    </location>
</feature>
<protein>
    <submittedName>
        <fullName evidence="2">Uncharacterized protein</fullName>
    </submittedName>
</protein>